<reference evidence="1 2" key="1">
    <citation type="submission" date="2013-11" db="EMBL/GenBank/DDBJ databases">
        <title>Genome sequencing of Stegodyphus mimosarum.</title>
        <authorList>
            <person name="Bechsgaard J."/>
        </authorList>
    </citation>
    <scope>NUCLEOTIDE SEQUENCE [LARGE SCALE GENOMIC DNA]</scope>
</reference>
<feature type="non-terminal residue" evidence="1">
    <location>
        <position position="63"/>
    </location>
</feature>
<protein>
    <submittedName>
        <fullName evidence="1">Uncharacterized protein</fullName>
    </submittedName>
</protein>
<evidence type="ECO:0000313" key="1">
    <source>
        <dbReference type="EMBL" id="KFM67640.1"/>
    </source>
</evidence>
<keyword evidence="2" id="KW-1185">Reference proteome</keyword>
<dbReference type="EMBL" id="KK116389">
    <property type="protein sequence ID" value="KFM67640.1"/>
    <property type="molecule type" value="Genomic_DNA"/>
</dbReference>
<gene>
    <name evidence="1" type="ORF">X975_10706</name>
</gene>
<evidence type="ECO:0000313" key="2">
    <source>
        <dbReference type="Proteomes" id="UP000054359"/>
    </source>
</evidence>
<organism evidence="1 2">
    <name type="scientific">Stegodyphus mimosarum</name>
    <name type="common">African social velvet spider</name>
    <dbReference type="NCBI Taxonomy" id="407821"/>
    <lineage>
        <taxon>Eukaryota</taxon>
        <taxon>Metazoa</taxon>
        <taxon>Ecdysozoa</taxon>
        <taxon>Arthropoda</taxon>
        <taxon>Chelicerata</taxon>
        <taxon>Arachnida</taxon>
        <taxon>Araneae</taxon>
        <taxon>Araneomorphae</taxon>
        <taxon>Entelegynae</taxon>
        <taxon>Eresoidea</taxon>
        <taxon>Eresidae</taxon>
        <taxon>Stegodyphus</taxon>
    </lineage>
</organism>
<sequence>MEYQKLLFDLLLKCSLPSIPIVTPIRYMQKIVSESSNDKKVEKNTIDAILFSDKNETDCGSQG</sequence>
<dbReference type="Proteomes" id="UP000054359">
    <property type="component" value="Unassembled WGS sequence"/>
</dbReference>
<accession>A0A087TRA1</accession>
<name>A0A087TRA1_STEMI</name>
<dbReference type="AlphaFoldDB" id="A0A087TRA1"/>
<proteinExistence type="predicted"/>